<dbReference type="Gene3D" id="2.80.10.50">
    <property type="match status" value="2"/>
</dbReference>
<evidence type="ECO:0000256" key="4">
    <source>
        <dbReference type="ARBA" id="ARBA00022801"/>
    </source>
</evidence>
<dbReference type="PRINTS" id="PR00861">
    <property type="entry name" value="ALYTICPTASE"/>
</dbReference>
<dbReference type="PROSITE" id="PS50231">
    <property type="entry name" value="RICIN_B_LECTIN"/>
    <property type="match status" value="1"/>
</dbReference>
<dbReference type="EMBL" id="FNYV01000002">
    <property type="protein sequence ID" value="SEI99980.1"/>
    <property type="molecule type" value="Genomic_DNA"/>
</dbReference>
<dbReference type="Gene3D" id="3.30.300.50">
    <property type="match status" value="2"/>
</dbReference>
<dbReference type="Proteomes" id="UP000198707">
    <property type="component" value="Unassembled WGS sequence"/>
</dbReference>
<dbReference type="STRING" id="1144548.SAMN05443287_102552"/>
<evidence type="ECO:0000256" key="2">
    <source>
        <dbReference type="ARBA" id="ARBA00022670"/>
    </source>
</evidence>
<comment type="similarity">
    <text evidence="1">Belongs to the peptidase S1 family.</text>
</comment>
<keyword evidence="11" id="KW-1185">Reference proteome</keyword>
<dbReference type="InterPro" id="IPR004236">
    <property type="entry name" value="Pept_S1_alpha_lytic"/>
</dbReference>
<keyword evidence="4" id="KW-0378">Hydrolase</keyword>
<feature type="chain" id="PRO_5039670517" evidence="8">
    <location>
        <begin position="32"/>
        <end position="522"/>
    </location>
</feature>
<evidence type="ECO:0000256" key="3">
    <source>
        <dbReference type="ARBA" id="ARBA00022729"/>
    </source>
</evidence>
<dbReference type="RefSeq" id="WP_092376988.1">
    <property type="nucleotide sequence ID" value="NZ_BOPI01000022.1"/>
</dbReference>
<dbReference type="SUPFAM" id="SSF50370">
    <property type="entry name" value="Ricin B-like lectins"/>
    <property type="match status" value="1"/>
</dbReference>
<dbReference type="GO" id="GO:0005576">
    <property type="term" value="C:extracellular region"/>
    <property type="evidence" value="ECO:0007669"/>
    <property type="project" value="InterPro"/>
</dbReference>
<proteinExistence type="inferred from homology"/>
<name>A0A1H6VH09_9ACTN</name>
<keyword evidence="6" id="KW-0865">Zymogen</keyword>
<keyword evidence="5" id="KW-0720">Serine protease</keyword>
<gene>
    <name evidence="10" type="ORF">SAMN05443287_102552</name>
</gene>
<accession>A0A1H6VH09</accession>
<evidence type="ECO:0000256" key="6">
    <source>
        <dbReference type="ARBA" id="ARBA00023145"/>
    </source>
</evidence>
<dbReference type="Gene3D" id="2.40.10.10">
    <property type="entry name" value="Trypsin-like serine proteases"/>
    <property type="match status" value="2"/>
</dbReference>
<dbReference type="InterPro" id="IPR035070">
    <property type="entry name" value="Streptogrisin_prodomain"/>
</dbReference>
<dbReference type="Pfam" id="PF00652">
    <property type="entry name" value="Ricin_B_lectin"/>
    <property type="match status" value="1"/>
</dbReference>
<evidence type="ECO:0000256" key="8">
    <source>
        <dbReference type="SAM" id="SignalP"/>
    </source>
</evidence>
<dbReference type="InterPro" id="IPR000772">
    <property type="entry name" value="Ricin_B_lectin"/>
</dbReference>
<evidence type="ECO:0000256" key="1">
    <source>
        <dbReference type="ARBA" id="ARBA00007664"/>
    </source>
</evidence>
<dbReference type="Pfam" id="PF02983">
    <property type="entry name" value="Pro_Al_protease"/>
    <property type="match status" value="1"/>
</dbReference>
<keyword evidence="2" id="KW-0645">Protease</keyword>
<reference evidence="11" key="1">
    <citation type="submission" date="2016-10" db="EMBL/GenBank/DDBJ databases">
        <authorList>
            <person name="Varghese N."/>
            <person name="Submissions S."/>
        </authorList>
    </citation>
    <scope>NUCLEOTIDE SEQUENCE [LARGE SCALE GENOMIC DNA]</scope>
    <source>
        <strain evidence="11">CGMCC 4.7038</strain>
    </source>
</reference>
<dbReference type="InterPro" id="IPR009003">
    <property type="entry name" value="Peptidase_S1_PA"/>
</dbReference>
<dbReference type="SMART" id="SM00458">
    <property type="entry name" value="RICIN"/>
    <property type="match status" value="1"/>
</dbReference>
<dbReference type="AlphaFoldDB" id="A0A1H6VH09"/>
<feature type="signal peptide" evidence="8">
    <location>
        <begin position="1"/>
        <end position="31"/>
    </location>
</feature>
<evidence type="ECO:0000313" key="10">
    <source>
        <dbReference type="EMBL" id="SEI99980.1"/>
    </source>
</evidence>
<evidence type="ECO:0000259" key="9">
    <source>
        <dbReference type="SMART" id="SM00458"/>
    </source>
</evidence>
<dbReference type="InterPro" id="IPR001316">
    <property type="entry name" value="Pept_S1A_streptogrisin"/>
</dbReference>
<sequence>MARAPRTLSAAVAALLIAGLFPVAAPSAALAGEPAGSPGATGDAAPATELAPEMLRAMRRDLGLTDAQVATRLRVEASAASVERRLRARLGTAFAGAWIPPGGHRLTVAVTDPALAAVVRAEGAEVTTAARSEATLDATRRTLDRYAAKADPDAIHGWHVDVATNQIVVTAGQQATAEATKFVAATGVDAKLVRIVESAEAPRIRYDIRGGDQYVINGNTLCSVGFAVHGGFVTAGHCGGVGSPTLGYNNVAQGSFAGSTFPGRDYGWVRTNSNWTPQPWVNNYSGGNVAVAGSQDAAVGSSVCRSGRTTGWRCGTLLGRNQTINYQQGAVHGLSRTNACAQGGDSGGAWLSGNQAQGVTSGGWGNCTSGGETWFQPVNEILGAYGLTLVTTGGGGGNRIISNWNNKCIDVPDANFADGVPLQTWTCNGTSAQSWSFVNGTLRTQNNMCMDVAWGSRDNGATIQIATCSGNAAQQFVLSGAGDLVNPQANKCVDIGGWVDADGARLVTWECLGGANQKWRRG</sequence>
<evidence type="ECO:0000313" key="11">
    <source>
        <dbReference type="Proteomes" id="UP000198707"/>
    </source>
</evidence>
<dbReference type="CDD" id="cd21112">
    <property type="entry name" value="alphaLP-like"/>
    <property type="match status" value="1"/>
</dbReference>
<dbReference type="InterPro" id="IPR043504">
    <property type="entry name" value="Peptidase_S1_PA_chymotrypsin"/>
</dbReference>
<dbReference type="GO" id="GO:0004252">
    <property type="term" value="F:serine-type endopeptidase activity"/>
    <property type="evidence" value="ECO:0007669"/>
    <property type="project" value="InterPro"/>
</dbReference>
<evidence type="ECO:0000256" key="7">
    <source>
        <dbReference type="ARBA" id="ARBA00023157"/>
    </source>
</evidence>
<keyword evidence="3 8" id="KW-0732">Signal</keyword>
<dbReference type="GO" id="GO:0006508">
    <property type="term" value="P:proteolysis"/>
    <property type="evidence" value="ECO:0007669"/>
    <property type="project" value="UniProtKB-KW"/>
</dbReference>
<dbReference type="InterPro" id="IPR035992">
    <property type="entry name" value="Ricin_B-like_lectins"/>
</dbReference>
<dbReference type="OrthoDB" id="8781117at2"/>
<organism evidence="10 11">
    <name type="scientific">Micromonospora phaseoli</name>
    <dbReference type="NCBI Taxonomy" id="1144548"/>
    <lineage>
        <taxon>Bacteria</taxon>
        <taxon>Bacillati</taxon>
        <taxon>Actinomycetota</taxon>
        <taxon>Actinomycetes</taxon>
        <taxon>Micromonosporales</taxon>
        <taxon>Micromonosporaceae</taxon>
        <taxon>Micromonospora</taxon>
    </lineage>
</organism>
<protein>
    <submittedName>
        <fullName evidence="10">Streptogrisin C</fullName>
    </submittedName>
</protein>
<evidence type="ECO:0000256" key="5">
    <source>
        <dbReference type="ARBA" id="ARBA00022825"/>
    </source>
</evidence>
<dbReference type="SUPFAM" id="SSF50494">
    <property type="entry name" value="Trypsin-like serine proteases"/>
    <property type="match status" value="1"/>
</dbReference>
<feature type="domain" description="Ricin B lectin" evidence="9">
    <location>
        <begin position="395"/>
        <end position="522"/>
    </location>
</feature>
<keyword evidence="7" id="KW-1015">Disulfide bond</keyword>